<dbReference type="EMBL" id="MU275948">
    <property type="protein sequence ID" value="KAI0045555.1"/>
    <property type="molecule type" value="Genomic_DNA"/>
</dbReference>
<organism evidence="1 2">
    <name type="scientific">Auriscalpium vulgare</name>
    <dbReference type="NCBI Taxonomy" id="40419"/>
    <lineage>
        <taxon>Eukaryota</taxon>
        <taxon>Fungi</taxon>
        <taxon>Dikarya</taxon>
        <taxon>Basidiomycota</taxon>
        <taxon>Agaricomycotina</taxon>
        <taxon>Agaricomycetes</taxon>
        <taxon>Russulales</taxon>
        <taxon>Auriscalpiaceae</taxon>
        <taxon>Auriscalpium</taxon>
    </lineage>
</organism>
<keyword evidence="2" id="KW-1185">Reference proteome</keyword>
<protein>
    <submittedName>
        <fullName evidence="1">Uncharacterized protein</fullName>
    </submittedName>
</protein>
<accession>A0ACB8RPM4</accession>
<sequence length="149" mass="16708">MDRKGQARAVLSMLFMSTQAPAVPPRAENVWIQLSYGSLAMVEKTGRSDRNLSASNDRTRYRAIDVRSAIQDHRFVLYILAVSTGRRHDIVSSKRAVAPSIRAILLLLWLPAYYLPHTAALTTNKVPYMSLCHLELKSWLAKTTGRPDG</sequence>
<reference evidence="1" key="2">
    <citation type="journal article" date="2022" name="New Phytol.">
        <title>Evolutionary transition to the ectomycorrhizal habit in the genomes of a hyperdiverse lineage of mushroom-forming fungi.</title>
        <authorList>
            <person name="Looney B."/>
            <person name="Miyauchi S."/>
            <person name="Morin E."/>
            <person name="Drula E."/>
            <person name="Courty P.E."/>
            <person name="Kohler A."/>
            <person name="Kuo A."/>
            <person name="LaButti K."/>
            <person name="Pangilinan J."/>
            <person name="Lipzen A."/>
            <person name="Riley R."/>
            <person name="Andreopoulos W."/>
            <person name="He G."/>
            <person name="Johnson J."/>
            <person name="Nolan M."/>
            <person name="Tritt A."/>
            <person name="Barry K.W."/>
            <person name="Grigoriev I.V."/>
            <person name="Nagy L.G."/>
            <person name="Hibbett D."/>
            <person name="Henrissat B."/>
            <person name="Matheny P.B."/>
            <person name="Labbe J."/>
            <person name="Martin F.M."/>
        </authorList>
    </citation>
    <scope>NUCLEOTIDE SEQUENCE</scope>
    <source>
        <strain evidence="1">FP105234-sp</strain>
    </source>
</reference>
<evidence type="ECO:0000313" key="1">
    <source>
        <dbReference type="EMBL" id="KAI0045555.1"/>
    </source>
</evidence>
<proteinExistence type="predicted"/>
<gene>
    <name evidence="1" type="ORF">FA95DRAFT_116489</name>
</gene>
<reference evidence="1" key="1">
    <citation type="submission" date="2021-02" db="EMBL/GenBank/DDBJ databases">
        <authorList>
            <consortium name="DOE Joint Genome Institute"/>
            <person name="Ahrendt S."/>
            <person name="Looney B.P."/>
            <person name="Miyauchi S."/>
            <person name="Morin E."/>
            <person name="Drula E."/>
            <person name="Courty P.E."/>
            <person name="Chicoki N."/>
            <person name="Fauchery L."/>
            <person name="Kohler A."/>
            <person name="Kuo A."/>
            <person name="Labutti K."/>
            <person name="Pangilinan J."/>
            <person name="Lipzen A."/>
            <person name="Riley R."/>
            <person name="Andreopoulos W."/>
            <person name="He G."/>
            <person name="Johnson J."/>
            <person name="Barry K.W."/>
            <person name="Grigoriev I.V."/>
            <person name="Nagy L."/>
            <person name="Hibbett D."/>
            <person name="Henrissat B."/>
            <person name="Matheny P.B."/>
            <person name="Labbe J."/>
            <person name="Martin F."/>
        </authorList>
    </citation>
    <scope>NUCLEOTIDE SEQUENCE</scope>
    <source>
        <strain evidence="1">FP105234-sp</strain>
    </source>
</reference>
<dbReference type="Proteomes" id="UP000814033">
    <property type="component" value="Unassembled WGS sequence"/>
</dbReference>
<evidence type="ECO:0000313" key="2">
    <source>
        <dbReference type="Proteomes" id="UP000814033"/>
    </source>
</evidence>
<name>A0ACB8RPM4_9AGAM</name>
<comment type="caution">
    <text evidence="1">The sequence shown here is derived from an EMBL/GenBank/DDBJ whole genome shotgun (WGS) entry which is preliminary data.</text>
</comment>